<dbReference type="InterPro" id="IPR003439">
    <property type="entry name" value="ABC_transporter-like_ATP-bd"/>
</dbReference>
<reference evidence="8" key="1">
    <citation type="submission" date="2020-11" db="EMBL/GenBank/DDBJ databases">
        <authorList>
            <person name="Tran Van P."/>
        </authorList>
    </citation>
    <scope>NUCLEOTIDE SEQUENCE</scope>
</reference>
<dbReference type="InterPro" id="IPR013815">
    <property type="entry name" value="ATP_grasp_subdomain_1"/>
</dbReference>
<dbReference type="InterPro" id="IPR004215">
    <property type="entry name" value="GSHS_N"/>
</dbReference>
<evidence type="ECO:0000256" key="5">
    <source>
        <dbReference type="ARBA" id="ARBA00022840"/>
    </source>
</evidence>
<evidence type="ECO:0000256" key="6">
    <source>
        <dbReference type="ARBA" id="ARBA00022989"/>
    </source>
</evidence>
<dbReference type="GO" id="GO:0004363">
    <property type="term" value="F:glutathione synthase activity"/>
    <property type="evidence" value="ECO:0007669"/>
    <property type="project" value="InterPro"/>
</dbReference>
<dbReference type="Pfam" id="PF02955">
    <property type="entry name" value="GSH-S_ATP"/>
    <property type="match status" value="1"/>
</dbReference>
<dbReference type="SUPFAM" id="SSF56059">
    <property type="entry name" value="Glutathione synthetase ATP-binding domain-like"/>
    <property type="match status" value="1"/>
</dbReference>
<evidence type="ECO:0000256" key="4">
    <source>
        <dbReference type="ARBA" id="ARBA00022741"/>
    </source>
</evidence>
<keyword evidence="7" id="KW-0472">Membrane</keyword>
<dbReference type="SMART" id="SM00382">
    <property type="entry name" value="AAA"/>
    <property type="match status" value="1"/>
</dbReference>
<dbReference type="Pfam" id="PF01061">
    <property type="entry name" value="ABC2_membrane"/>
    <property type="match status" value="1"/>
</dbReference>
<evidence type="ECO:0000256" key="7">
    <source>
        <dbReference type="ARBA" id="ARBA00023136"/>
    </source>
</evidence>
<dbReference type="InterPro" id="IPR016185">
    <property type="entry name" value="PreATP-grasp_dom_sf"/>
</dbReference>
<dbReference type="Gene3D" id="3.30.470.20">
    <property type="entry name" value="ATP-grasp fold, B domain"/>
    <property type="match status" value="1"/>
</dbReference>
<dbReference type="Gene3D" id="3.30.1490.20">
    <property type="entry name" value="ATP-grasp fold, A domain"/>
    <property type="match status" value="1"/>
</dbReference>
<dbReference type="GO" id="GO:0016020">
    <property type="term" value="C:membrane"/>
    <property type="evidence" value="ECO:0007669"/>
    <property type="project" value="UniProtKB-SubCell"/>
</dbReference>
<keyword evidence="3" id="KW-0812">Transmembrane</keyword>
<evidence type="ECO:0000256" key="1">
    <source>
        <dbReference type="ARBA" id="ARBA00004141"/>
    </source>
</evidence>
<dbReference type="GO" id="GO:0016887">
    <property type="term" value="F:ATP hydrolysis activity"/>
    <property type="evidence" value="ECO:0007669"/>
    <property type="project" value="InterPro"/>
</dbReference>
<sequence>MRWLIVLDPLEGLALKTDTSLAIMTSARARNIEVDTATIEDLSFSGEARVFVRDGQGDVASLSLDSYDLILMRKEPPYDLAFHYASQILSLTTTKVINSPRALRDYNEKLIALPFFEFMPPTLVSSRCRELIDFIAQYDRCVIKSLDSFQGKSVALVEQGDLQVLKERTEGERIPVMVQQFQEGVFEGDKRVLLAGGKVLGATLRRPRKGFHANFANSEALRTVLTGREEEILARVGPWLVERDIHFTGLDLIGEQLTEINITCPTGIIQISELEKKDLTGQNVGKTYGSGVRALEEVSLAVKEGDFFGLLGPNGAGKTTTIGIVTSLVTKTAGRVEVFGIDIDKDFPAAKKMIGVVPQEFNFSIFEKVEDIVTQQAGYYGIPRRQALENAGTYLRKLGLWDKRKTAARELSGGMKRRLMIARGLVHNPRLLILDEPTAGVDVELRRGMWTFLEELNNQGVTIILTTHYLEEAERLCDTIGIINHGSLIEHTGKKELLRKLNAETFILETLAPLPTIKPLAETSFSIVEPMTLEVTKQKTQSLSRIFTHLREQGVVVESMHNKTNRLEELFVEMSIMRKEIIRIFRIWVQTLVPPVITITLYFIIFGSFIGSQLRDIEGYGYMAFIAPGLIMMAIITNSYSNTVSSFFSAKFQRNVEELLVSPTPSWGVIRGYVSGGMTRGLSVGLLVSL</sequence>
<dbReference type="InterPro" id="IPR004218">
    <property type="entry name" value="GSHS_ATP-bd"/>
</dbReference>
<comment type="subcellular location">
    <subcellularLocation>
        <location evidence="1">Membrane</location>
        <topology evidence="1">Multi-pass membrane protein</topology>
    </subcellularLocation>
</comment>
<dbReference type="Gene3D" id="3.40.50.20">
    <property type="match status" value="1"/>
</dbReference>
<dbReference type="PROSITE" id="PS50893">
    <property type="entry name" value="ABC_TRANSPORTER_2"/>
    <property type="match status" value="1"/>
</dbReference>
<evidence type="ECO:0000256" key="3">
    <source>
        <dbReference type="ARBA" id="ARBA00022692"/>
    </source>
</evidence>
<dbReference type="GO" id="GO:0140359">
    <property type="term" value="F:ABC-type transporter activity"/>
    <property type="evidence" value="ECO:0007669"/>
    <property type="project" value="InterPro"/>
</dbReference>
<protein>
    <submittedName>
        <fullName evidence="8">Uncharacterized protein</fullName>
    </submittedName>
</protein>
<dbReference type="GO" id="GO:0005524">
    <property type="term" value="F:ATP binding"/>
    <property type="evidence" value="ECO:0007669"/>
    <property type="project" value="UniProtKB-KW"/>
</dbReference>
<feature type="non-terminal residue" evidence="8">
    <location>
        <position position="690"/>
    </location>
</feature>
<gene>
    <name evidence="8" type="ORF">CTOB1V02_LOCUS13235</name>
</gene>
<name>A0A7R8ZSL2_9CRUS</name>
<dbReference type="CDD" id="cd03230">
    <property type="entry name" value="ABC_DR_subfamily_A"/>
    <property type="match status" value="1"/>
</dbReference>
<dbReference type="Pfam" id="PF02951">
    <property type="entry name" value="GSH-S_N"/>
    <property type="match status" value="1"/>
</dbReference>
<organism evidence="8">
    <name type="scientific">Cyprideis torosa</name>
    <dbReference type="NCBI Taxonomy" id="163714"/>
    <lineage>
        <taxon>Eukaryota</taxon>
        <taxon>Metazoa</taxon>
        <taxon>Ecdysozoa</taxon>
        <taxon>Arthropoda</taxon>
        <taxon>Crustacea</taxon>
        <taxon>Oligostraca</taxon>
        <taxon>Ostracoda</taxon>
        <taxon>Podocopa</taxon>
        <taxon>Podocopida</taxon>
        <taxon>Cytherocopina</taxon>
        <taxon>Cytheroidea</taxon>
        <taxon>Cytherideidae</taxon>
        <taxon>Cyprideis</taxon>
    </lineage>
</organism>
<dbReference type="InterPro" id="IPR017871">
    <property type="entry name" value="ABC_transporter-like_CS"/>
</dbReference>
<proteinExistence type="predicted"/>
<dbReference type="Pfam" id="PF00005">
    <property type="entry name" value="ABC_tran"/>
    <property type="match status" value="1"/>
</dbReference>
<keyword evidence="4" id="KW-0547">Nucleotide-binding</keyword>
<dbReference type="OrthoDB" id="10255969at2759"/>
<dbReference type="PROSITE" id="PS00211">
    <property type="entry name" value="ABC_TRANSPORTER_1"/>
    <property type="match status" value="1"/>
</dbReference>
<keyword evidence="6" id="KW-1133">Transmembrane helix</keyword>
<keyword evidence="2" id="KW-0813">Transport</keyword>
<dbReference type="PANTHER" id="PTHR42711">
    <property type="entry name" value="ABC TRANSPORTER ATP-BINDING PROTEIN"/>
    <property type="match status" value="1"/>
</dbReference>
<dbReference type="InterPro" id="IPR013525">
    <property type="entry name" value="ABC2_TM"/>
</dbReference>
<dbReference type="AlphaFoldDB" id="A0A7R8ZSL2"/>
<accession>A0A7R8ZSL2</accession>
<dbReference type="InterPro" id="IPR003593">
    <property type="entry name" value="AAA+_ATPase"/>
</dbReference>
<dbReference type="Gene3D" id="3.40.50.300">
    <property type="entry name" value="P-loop containing nucleotide triphosphate hydrolases"/>
    <property type="match status" value="1"/>
</dbReference>
<dbReference type="PANTHER" id="PTHR42711:SF15">
    <property type="entry name" value="ABC-TYPE MULTIDRUG TRANSPORT SYSTEM, ATPASE COMPONENT"/>
    <property type="match status" value="1"/>
</dbReference>
<dbReference type="EMBL" id="OB672652">
    <property type="protein sequence ID" value="CAD7235420.1"/>
    <property type="molecule type" value="Genomic_DNA"/>
</dbReference>
<dbReference type="SUPFAM" id="SSF52540">
    <property type="entry name" value="P-loop containing nucleoside triphosphate hydrolases"/>
    <property type="match status" value="1"/>
</dbReference>
<dbReference type="InterPro" id="IPR027417">
    <property type="entry name" value="P-loop_NTPase"/>
</dbReference>
<dbReference type="InterPro" id="IPR050763">
    <property type="entry name" value="ABC_transporter_ATP-binding"/>
</dbReference>
<evidence type="ECO:0000313" key="8">
    <source>
        <dbReference type="EMBL" id="CAD7235420.1"/>
    </source>
</evidence>
<evidence type="ECO:0000256" key="2">
    <source>
        <dbReference type="ARBA" id="ARBA00022448"/>
    </source>
</evidence>
<dbReference type="SUPFAM" id="SSF52440">
    <property type="entry name" value="PreATP-grasp domain"/>
    <property type="match status" value="1"/>
</dbReference>
<keyword evidence="5" id="KW-0067">ATP-binding</keyword>